<dbReference type="UniPathway" id="UPA00378"/>
<organism evidence="2">
    <name type="scientific">Blastocystis hominis</name>
    <dbReference type="NCBI Taxonomy" id="12968"/>
    <lineage>
        <taxon>Eukaryota</taxon>
        <taxon>Sar</taxon>
        <taxon>Stramenopiles</taxon>
        <taxon>Bigyra</taxon>
        <taxon>Opalozoa</taxon>
        <taxon>Opalinata</taxon>
        <taxon>Blastocystidae</taxon>
        <taxon>Blastocystis</taxon>
    </lineage>
</organism>
<keyword evidence="1" id="KW-1133">Transmembrane helix</keyword>
<keyword evidence="1" id="KW-0472">Membrane</keyword>
<evidence type="ECO:0000313" key="3">
    <source>
        <dbReference type="Proteomes" id="UP000008312"/>
    </source>
</evidence>
<evidence type="ECO:0000256" key="1">
    <source>
        <dbReference type="SAM" id="Phobius"/>
    </source>
</evidence>
<dbReference type="GO" id="GO:0042392">
    <property type="term" value="F:sphingosine-1-phosphate phosphatase activity"/>
    <property type="evidence" value="ECO:0007669"/>
    <property type="project" value="TreeGrafter"/>
</dbReference>
<keyword evidence="3" id="KW-1185">Reference proteome</keyword>
<feature type="transmembrane region" description="Helical" evidence="1">
    <location>
        <begin position="91"/>
        <end position="112"/>
    </location>
</feature>
<proteinExistence type="predicted"/>
<sequence length="119" mass="13885">MTKVPFSLTYIQYDKEDGIVGWVMALVSLTPVFFVCILCSSILLHRDMHSVFFLIQMILCTIFNQILKHLIKQPRPLTGGVQQTYGMPSDHSQFMSCFCIYFTLWLCNKWVLFSFKQSE</sequence>
<dbReference type="OrthoDB" id="302705at2759"/>
<gene>
    <name evidence="2" type="ORF">GSBLH_T00006189001</name>
</gene>
<keyword evidence="1" id="KW-0812">Transmembrane</keyword>
<dbReference type="PANTHER" id="PTHR14969:SF59">
    <property type="entry name" value="DOLICHYLDIPHOSPHATASE"/>
    <property type="match status" value="1"/>
</dbReference>
<dbReference type="EMBL" id="FN668639">
    <property type="protein sequence ID" value="CBK20784.2"/>
    <property type="molecule type" value="Genomic_DNA"/>
</dbReference>
<dbReference type="AlphaFoldDB" id="D8LWY9"/>
<feature type="transmembrane region" description="Helical" evidence="1">
    <location>
        <begin position="20"/>
        <end position="44"/>
    </location>
</feature>
<dbReference type="Proteomes" id="UP000008312">
    <property type="component" value="Unassembled WGS sequence"/>
</dbReference>
<dbReference type="PANTHER" id="PTHR14969">
    <property type="entry name" value="SPHINGOSINE-1-PHOSPHATE PHOSPHOHYDROLASE"/>
    <property type="match status" value="1"/>
</dbReference>
<dbReference type="InParanoid" id="D8LWY9"/>
<evidence type="ECO:0000313" key="2">
    <source>
        <dbReference type="EMBL" id="CBK20784.2"/>
    </source>
</evidence>
<name>D8LWY9_BLAHO</name>
<dbReference type="SUPFAM" id="SSF48317">
    <property type="entry name" value="Acid phosphatase/Vanadium-dependent haloperoxidase"/>
    <property type="match status" value="1"/>
</dbReference>
<reference evidence="2" key="1">
    <citation type="submission" date="2010-02" db="EMBL/GenBank/DDBJ databases">
        <title>Sequencing and annotation of the Blastocystis hominis genome.</title>
        <authorList>
            <person name="Wincker P."/>
        </authorList>
    </citation>
    <scope>NUCLEOTIDE SEQUENCE</scope>
    <source>
        <strain evidence="2">Singapore isolate B</strain>
    </source>
</reference>
<dbReference type="RefSeq" id="XP_012894832.1">
    <property type="nucleotide sequence ID" value="XM_013039378.1"/>
</dbReference>
<dbReference type="InterPro" id="IPR036938">
    <property type="entry name" value="PAP2/HPO_sf"/>
</dbReference>
<dbReference type="GeneID" id="24922314"/>
<protein>
    <submittedName>
        <fullName evidence="2">Uncharacterized protein</fullName>
    </submittedName>
</protein>
<feature type="transmembrane region" description="Helical" evidence="1">
    <location>
        <begin position="51"/>
        <end position="71"/>
    </location>
</feature>
<accession>D8LWY9</accession>